<name>A0A6B0GPR6_9EURY</name>
<accession>A0A6B0GPR6</accession>
<keyword evidence="1" id="KW-0472">Membrane</keyword>
<dbReference type="EMBL" id="WSZK01000042">
    <property type="protein sequence ID" value="MWG36866.1"/>
    <property type="molecule type" value="Genomic_DNA"/>
</dbReference>
<proteinExistence type="predicted"/>
<organism evidence="2 3">
    <name type="scientific">Halomarina oriensis</name>
    <dbReference type="NCBI Taxonomy" id="671145"/>
    <lineage>
        <taxon>Archaea</taxon>
        <taxon>Methanobacteriati</taxon>
        <taxon>Methanobacteriota</taxon>
        <taxon>Stenosarchaea group</taxon>
        <taxon>Halobacteria</taxon>
        <taxon>Halobacteriales</taxon>
        <taxon>Natronomonadaceae</taxon>
        <taxon>Halomarina</taxon>
    </lineage>
</organism>
<feature type="transmembrane region" description="Helical" evidence="1">
    <location>
        <begin position="36"/>
        <end position="52"/>
    </location>
</feature>
<keyword evidence="1" id="KW-0812">Transmembrane</keyword>
<sequence length="53" mass="5616">MDKRTLAKNLALVGLGFVAVLHTALSFYFDTNLAIVGAAILIVVFVGLLVVNL</sequence>
<evidence type="ECO:0000313" key="3">
    <source>
        <dbReference type="Proteomes" id="UP000451471"/>
    </source>
</evidence>
<dbReference type="Proteomes" id="UP000451471">
    <property type="component" value="Unassembled WGS sequence"/>
</dbReference>
<keyword evidence="1" id="KW-1133">Transmembrane helix</keyword>
<gene>
    <name evidence="2" type="ORF">GQS65_20660</name>
</gene>
<evidence type="ECO:0000313" key="2">
    <source>
        <dbReference type="EMBL" id="MWG36866.1"/>
    </source>
</evidence>
<comment type="caution">
    <text evidence="2">The sequence shown here is derived from an EMBL/GenBank/DDBJ whole genome shotgun (WGS) entry which is preliminary data.</text>
</comment>
<keyword evidence="3" id="KW-1185">Reference proteome</keyword>
<evidence type="ECO:0000256" key="1">
    <source>
        <dbReference type="SAM" id="Phobius"/>
    </source>
</evidence>
<reference evidence="2 3" key="1">
    <citation type="submission" date="2019-12" db="EMBL/GenBank/DDBJ databases">
        <title>Halocatena pleomorpha gen. nov. sp. nov., an extremely halophilic archaeon of family Halobacteriaceae isolated from saltpan soil.</title>
        <authorList>
            <person name="Pal Y."/>
            <person name="Verma A."/>
            <person name="Krishnamurthi S."/>
            <person name="Kumar P."/>
        </authorList>
    </citation>
    <scope>NUCLEOTIDE SEQUENCE [LARGE SCALE GENOMIC DNA]</scope>
    <source>
        <strain evidence="2 3">JCM 16495</strain>
    </source>
</reference>
<dbReference type="RefSeq" id="WP_158206511.1">
    <property type="nucleotide sequence ID" value="NZ_WSZK01000042.1"/>
</dbReference>
<protein>
    <submittedName>
        <fullName evidence="2">Uncharacterized protein</fullName>
    </submittedName>
</protein>
<dbReference type="AlphaFoldDB" id="A0A6B0GPR6"/>